<dbReference type="SUPFAM" id="SSF54909">
    <property type="entry name" value="Dimeric alpha+beta barrel"/>
    <property type="match status" value="1"/>
</dbReference>
<gene>
    <name evidence="2" type="ORF">S01H4_57195</name>
</gene>
<sequence length="98" mass="11793">MRAGIEMLSEIPPEKRQEFIQSFKILPHFEGCKNNCIFYRLFEDIGEVNRFLWVEHWSDKSVMEKYLQSDRFKTIQGAVDTMGELIRFNRIQFEEIVN</sequence>
<evidence type="ECO:0000259" key="1">
    <source>
        <dbReference type="PROSITE" id="PS51725"/>
    </source>
</evidence>
<proteinExistence type="predicted"/>
<dbReference type="EMBL" id="BART01033241">
    <property type="protein sequence ID" value="GAH18008.1"/>
    <property type="molecule type" value="Genomic_DNA"/>
</dbReference>
<protein>
    <recommendedName>
        <fullName evidence="1">ABM domain-containing protein</fullName>
    </recommendedName>
</protein>
<feature type="domain" description="ABM" evidence="1">
    <location>
        <begin position="3"/>
        <end position="93"/>
    </location>
</feature>
<dbReference type="InterPro" id="IPR011008">
    <property type="entry name" value="Dimeric_a/b-barrel"/>
</dbReference>
<dbReference type="InterPro" id="IPR007138">
    <property type="entry name" value="ABM_dom"/>
</dbReference>
<dbReference type="Pfam" id="PF03992">
    <property type="entry name" value="ABM"/>
    <property type="match status" value="1"/>
</dbReference>
<reference evidence="2" key="1">
    <citation type="journal article" date="2014" name="Front. Microbiol.">
        <title>High frequency of phylogenetically diverse reductive dehalogenase-homologous genes in deep subseafloor sedimentary metagenomes.</title>
        <authorList>
            <person name="Kawai M."/>
            <person name="Futagami T."/>
            <person name="Toyoda A."/>
            <person name="Takaki Y."/>
            <person name="Nishi S."/>
            <person name="Hori S."/>
            <person name="Arai W."/>
            <person name="Tsubouchi T."/>
            <person name="Morono Y."/>
            <person name="Uchiyama I."/>
            <person name="Ito T."/>
            <person name="Fujiyama A."/>
            <person name="Inagaki F."/>
            <person name="Takami H."/>
        </authorList>
    </citation>
    <scope>NUCLEOTIDE SEQUENCE</scope>
    <source>
        <strain evidence="2">Expedition CK06-06</strain>
    </source>
</reference>
<accession>X1FB98</accession>
<dbReference type="PROSITE" id="PS51725">
    <property type="entry name" value="ABM"/>
    <property type="match status" value="1"/>
</dbReference>
<name>X1FB98_9ZZZZ</name>
<organism evidence="2">
    <name type="scientific">marine sediment metagenome</name>
    <dbReference type="NCBI Taxonomy" id="412755"/>
    <lineage>
        <taxon>unclassified sequences</taxon>
        <taxon>metagenomes</taxon>
        <taxon>ecological metagenomes</taxon>
    </lineage>
</organism>
<dbReference type="AlphaFoldDB" id="X1FB98"/>
<evidence type="ECO:0000313" key="2">
    <source>
        <dbReference type="EMBL" id="GAH18008.1"/>
    </source>
</evidence>
<comment type="caution">
    <text evidence="2">The sequence shown here is derived from an EMBL/GenBank/DDBJ whole genome shotgun (WGS) entry which is preliminary data.</text>
</comment>
<dbReference type="Gene3D" id="3.30.70.100">
    <property type="match status" value="1"/>
</dbReference>